<organism evidence="3 4">
    <name type="scientific">Fibrobacter intestinalis</name>
    <dbReference type="NCBI Taxonomy" id="28122"/>
    <lineage>
        <taxon>Bacteria</taxon>
        <taxon>Pseudomonadati</taxon>
        <taxon>Fibrobacterota</taxon>
        <taxon>Fibrobacteria</taxon>
        <taxon>Fibrobacterales</taxon>
        <taxon>Fibrobacteraceae</taxon>
        <taxon>Fibrobacter</taxon>
    </lineage>
</organism>
<evidence type="ECO:0000256" key="2">
    <source>
        <dbReference type="SAM" id="Phobius"/>
    </source>
</evidence>
<dbReference type="AlphaFoldDB" id="A0A1T4NRQ6"/>
<feature type="region of interest" description="Disordered" evidence="1">
    <location>
        <begin position="1"/>
        <end position="33"/>
    </location>
</feature>
<evidence type="ECO:0000313" key="4">
    <source>
        <dbReference type="Proteomes" id="UP000190449"/>
    </source>
</evidence>
<gene>
    <name evidence="3" type="ORF">SAMN02745108_01683</name>
</gene>
<name>A0A1T4NRQ6_9BACT</name>
<keyword evidence="2" id="KW-1133">Transmembrane helix</keyword>
<keyword evidence="2" id="KW-0812">Transmembrane</keyword>
<protein>
    <submittedName>
        <fullName evidence="3">Uncharacterized protein</fullName>
    </submittedName>
</protein>
<dbReference type="Proteomes" id="UP000190449">
    <property type="component" value="Unassembled WGS sequence"/>
</dbReference>
<reference evidence="3 4" key="1">
    <citation type="submission" date="2017-02" db="EMBL/GenBank/DDBJ databases">
        <authorList>
            <person name="Peterson S.W."/>
        </authorList>
    </citation>
    <scope>NUCLEOTIDE SEQUENCE [LARGE SCALE GENOMIC DNA]</scope>
    <source>
        <strain evidence="3 4">ATCC 43854</strain>
    </source>
</reference>
<dbReference type="STRING" id="28122.SAMN02745108_01683"/>
<evidence type="ECO:0000313" key="3">
    <source>
        <dbReference type="EMBL" id="SJZ81785.1"/>
    </source>
</evidence>
<sequence length="96" mass="11008">MKVNEFTLNREQETAKSKQAKKTPENVRADTRTNPWKLNGSILGTTTYAVIGLRTFVLFYGFEKCRSFQLSNKSKPNKSFSYSHSSTSIYMKKAWG</sequence>
<feature type="transmembrane region" description="Helical" evidence="2">
    <location>
        <begin position="42"/>
        <end position="62"/>
    </location>
</feature>
<keyword evidence="2" id="KW-0472">Membrane</keyword>
<proteinExistence type="predicted"/>
<evidence type="ECO:0000256" key="1">
    <source>
        <dbReference type="SAM" id="MobiDB-lite"/>
    </source>
</evidence>
<feature type="compositionally biased region" description="Basic and acidic residues" evidence="1">
    <location>
        <begin position="8"/>
        <end position="31"/>
    </location>
</feature>
<accession>A0A1T4NRQ6</accession>
<dbReference type="EMBL" id="FUWU01000027">
    <property type="protein sequence ID" value="SJZ81785.1"/>
    <property type="molecule type" value="Genomic_DNA"/>
</dbReference>